<feature type="domain" description="RING-type" evidence="16">
    <location>
        <begin position="79"/>
        <end position="121"/>
    </location>
</feature>
<evidence type="ECO:0000256" key="13">
    <source>
        <dbReference type="ARBA" id="ARBA00024209"/>
    </source>
</evidence>
<dbReference type="EC" id="2.3.2.27" evidence="4"/>
<dbReference type="AlphaFoldDB" id="A0AAN9TC20"/>
<keyword evidence="18" id="KW-1185">Reference proteome</keyword>
<dbReference type="PROSITE" id="PS50089">
    <property type="entry name" value="ZF_RING_2"/>
    <property type="match status" value="1"/>
</dbReference>
<reference evidence="17 18" key="1">
    <citation type="submission" date="2024-01" db="EMBL/GenBank/DDBJ databases">
        <title>The genomes of 5 underutilized Papilionoideae crops provide insights into root nodulation and disease resistanc.</title>
        <authorList>
            <person name="Jiang F."/>
        </authorList>
    </citation>
    <scope>NUCLEOTIDE SEQUENCE [LARGE SCALE GENOMIC DNA]</scope>
    <source>
        <strain evidence="17">DUOXIRENSHENG_FW03</strain>
        <tissue evidence="17">Leaves</tissue>
    </source>
</reference>
<evidence type="ECO:0000256" key="10">
    <source>
        <dbReference type="ARBA" id="ARBA00022833"/>
    </source>
</evidence>
<comment type="catalytic activity">
    <reaction evidence="1">
        <text>S-ubiquitinyl-[E2 ubiquitin-conjugating enzyme]-L-cysteine + [acceptor protein]-L-lysine = [E2 ubiquitin-conjugating enzyme]-L-cysteine + N(6)-ubiquitinyl-[acceptor protein]-L-lysine.</text>
        <dbReference type="EC" id="2.3.2.27"/>
    </reaction>
</comment>
<name>A0AAN9TC20_PSOTE</name>
<dbReference type="Pfam" id="PF13639">
    <property type="entry name" value="zf-RING_2"/>
    <property type="match status" value="1"/>
</dbReference>
<keyword evidence="8 14" id="KW-0863">Zinc-finger</keyword>
<keyword evidence="12 15" id="KW-0472">Membrane</keyword>
<feature type="transmembrane region" description="Helical" evidence="15">
    <location>
        <begin position="6"/>
        <end position="25"/>
    </location>
</feature>
<dbReference type="EMBL" id="JAYMYS010000001">
    <property type="protein sequence ID" value="KAK7411125.1"/>
    <property type="molecule type" value="Genomic_DNA"/>
</dbReference>
<dbReference type="InterPro" id="IPR001841">
    <property type="entry name" value="Znf_RING"/>
</dbReference>
<evidence type="ECO:0000256" key="12">
    <source>
        <dbReference type="ARBA" id="ARBA00023136"/>
    </source>
</evidence>
<comment type="caution">
    <text evidence="17">The sequence shown here is derived from an EMBL/GenBank/DDBJ whole genome shotgun (WGS) entry which is preliminary data.</text>
</comment>
<keyword evidence="5" id="KW-0808">Transferase</keyword>
<dbReference type="GO" id="GO:0016020">
    <property type="term" value="C:membrane"/>
    <property type="evidence" value="ECO:0007669"/>
    <property type="project" value="UniProtKB-SubCell"/>
</dbReference>
<evidence type="ECO:0000256" key="1">
    <source>
        <dbReference type="ARBA" id="ARBA00000900"/>
    </source>
</evidence>
<keyword evidence="10" id="KW-0862">Zinc</keyword>
<evidence type="ECO:0000313" key="18">
    <source>
        <dbReference type="Proteomes" id="UP001386955"/>
    </source>
</evidence>
<accession>A0AAN9TC20</accession>
<comment type="similarity">
    <text evidence="13">Belongs to the RING-type zinc finger family. ATL subfamily.</text>
</comment>
<dbReference type="GO" id="GO:0008270">
    <property type="term" value="F:zinc ion binding"/>
    <property type="evidence" value="ECO:0007669"/>
    <property type="project" value="UniProtKB-KW"/>
</dbReference>
<dbReference type="Gene3D" id="3.30.40.10">
    <property type="entry name" value="Zinc/RING finger domain, C3HC4 (zinc finger)"/>
    <property type="match status" value="1"/>
</dbReference>
<dbReference type="SUPFAM" id="SSF57850">
    <property type="entry name" value="RING/U-box"/>
    <property type="match status" value="1"/>
</dbReference>
<dbReference type="InterPro" id="IPR013083">
    <property type="entry name" value="Znf_RING/FYVE/PHD"/>
</dbReference>
<evidence type="ECO:0000256" key="14">
    <source>
        <dbReference type="PROSITE-ProRule" id="PRU00175"/>
    </source>
</evidence>
<dbReference type="SMART" id="SM00184">
    <property type="entry name" value="RING"/>
    <property type="match status" value="1"/>
</dbReference>
<evidence type="ECO:0000256" key="9">
    <source>
        <dbReference type="ARBA" id="ARBA00022786"/>
    </source>
</evidence>
<evidence type="ECO:0000256" key="3">
    <source>
        <dbReference type="ARBA" id="ARBA00004906"/>
    </source>
</evidence>
<organism evidence="17 18">
    <name type="scientific">Psophocarpus tetragonolobus</name>
    <name type="common">Winged bean</name>
    <name type="synonym">Dolichos tetragonolobus</name>
    <dbReference type="NCBI Taxonomy" id="3891"/>
    <lineage>
        <taxon>Eukaryota</taxon>
        <taxon>Viridiplantae</taxon>
        <taxon>Streptophyta</taxon>
        <taxon>Embryophyta</taxon>
        <taxon>Tracheophyta</taxon>
        <taxon>Spermatophyta</taxon>
        <taxon>Magnoliopsida</taxon>
        <taxon>eudicotyledons</taxon>
        <taxon>Gunneridae</taxon>
        <taxon>Pentapetalae</taxon>
        <taxon>rosids</taxon>
        <taxon>fabids</taxon>
        <taxon>Fabales</taxon>
        <taxon>Fabaceae</taxon>
        <taxon>Papilionoideae</taxon>
        <taxon>50 kb inversion clade</taxon>
        <taxon>NPAAA clade</taxon>
        <taxon>indigoferoid/millettioid clade</taxon>
        <taxon>Phaseoleae</taxon>
        <taxon>Psophocarpus</taxon>
    </lineage>
</organism>
<keyword evidence="6 15" id="KW-0812">Transmembrane</keyword>
<keyword evidence="9" id="KW-0833">Ubl conjugation pathway</keyword>
<evidence type="ECO:0000313" key="17">
    <source>
        <dbReference type="EMBL" id="KAK7411125.1"/>
    </source>
</evidence>
<evidence type="ECO:0000259" key="16">
    <source>
        <dbReference type="PROSITE" id="PS50089"/>
    </source>
</evidence>
<sequence>MEIVISLTILFVGIAILVVIHFCMVGRAFGRNNSNGNEEATQGQSMKRMFCRDNMGNLNNLPCYAYKDPEKGCNSLVDCAICLENFKDGDVCRLLPNCGHSYHANCIELWMFHSPKCPVCRTWVHSPVVLKEQQSTVSESVEIVTA</sequence>
<comment type="subcellular location">
    <subcellularLocation>
        <location evidence="2">Membrane</location>
        <topology evidence="2">Single-pass membrane protein</topology>
    </subcellularLocation>
</comment>
<gene>
    <name evidence="17" type="ORF">VNO78_02540</name>
</gene>
<dbReference type="PANTHER" id="PTHR45768:SF13">
    <property type="entry name" value="TRANSCRIPTION FACTOR C2H2 FAMILY-RELATED"/>
    <property type="match status" value="1"/>
</dbReference>
<evidence type="ECO:0000256" key="6">
    <source>
        <dbReference type="ARBA" id="ARBA00022692"/>
    </source>
</evidence>
<evidence type="ECO:0000256" key="8">
    <source>
        <dbReference type="ARBA" id="ARBA00022771"/>
    </source>
</evidence>
<keyword evidence="7" id="KW-0479">Metal-binding</keyword>
<keyword evidence="11 15" id="KW-1133">Transmembrane helix</keyword>
<dbReference type="GO" id="GO:0061630">
    <property type="term" value="F:ubiquitin protein ligase activity"/>
    <property type="evidence" value="ECO:0007669"/>
    <property type="project" value="UniProtKB-EC"/>
</dbReference>
<evidence type="ECO:0000256" key="2">
    <source>
        <dbReference type="ARBA" id="ARBA00004167"/>
    </source>
</evidence>
<dbReference type="PANTHER" id="PTHR45768">
    <property type="entry name" value="E3 UBIQUITIN-PROTEIN LIGASE RNF13-LIKE"/>
    <property type="match status" value="1"/>
</dbReference>
<evidence type="ECO:0000256" key="4">
    <source>
        <dbReference type="ARBA" id="ARBA00012483"/>
    </source>
</evidence>
<evidence type="ECO:0000256" key="5">
    <source>
        <dbReference type="ARBA" id="ARBA00022679"/>
    </source>
</evidence>
<dbReference type="Proteomes" id="UP001386955">
    <property type="component" value="Unassembled WGS sequence"/>
</dbReference>
<comment type="pathway">
    <text evidence="3">Protein modification; protein ubiquitination.</text>
</comment>
<protein>
    <recommendedName>
        <fullName evidence="4">RING-type E3 ubiquitin transferase</fullName>
        <ecNumber evidence="4">2.3.2.27</ecNumber>
    </recommendedName>
</protein>
<proteinExistence type="inferred from homology"/>
<evidence type="ECO:0000256" key="15">
    <source>
        <dbReference type="SAM" id="Phobius"/>
    </source>
</evidence>
<evidence type="ECO:0000256" key="11">
    <source>
        <dbReference type="ARBA" id="ARBA00022989"/>
    </source>
</evidence>
<evidence type="ECO:0000256" key="7">
    <source>
        <dbReference type="ARBA" id="ARBA00022723"/>
    </source>
</evidence>